<dbReference type="Proteomes" id="UP001281447">
    <property type="component" value="Unassembled WGS sequence"/>
</dbReference>
<comment type="caution">
    <text evidence="2">The sequence shown here is derived from an EMBL/GenBank/DDBJ whole genome shotgun (WGS) entry which is preliminary data.</text>
</comment>
<keyword evidence="3" id="KW-1185">Reference proteome</keyword>
<reference evidence="2 3" key="1">
    <citation type="submission" date="2023-10" db="EMBL/GenBank/DDBJ databases">
        <title>Virgibacillus halophilus 5B73C genome.</title>
        <authorList>
            <person name="Miliotis G."/>
            <person name="Sengupta P."/>
            <person name="Hameed A."/>
            <person name="Chuvochina M."/>
            <person name="Mcdonagh F."/>
            <person name="Simpson A.C."/>
            <person name="Singh N.K."/>
            <person name="Rekha P.D."/>
            <person name="Raman K."/>
            <person name="Hugenholtz P."/>
            <person name="Venkateswaran K."/>
        </authorList>
    </citation>
    <scope>NUCLEOTIDE SEQUENCE [LARGE SCALE GENOMIC DNA]</scope>
    <source>
        <strain evidence="2 3">5B73C</strain>
    </source>
</reference>
<keyword evidence="1" id="KW-1133">Transmembrane helix</keyword>
<keyword evidence="1" id="KW-0472">Membrane</keyword>
<evidence type="ECO:0000313" key="3">
    <source>
        <dbReference type="Proteomes" id="UP001281447"/>
    </source>
</evidence>
<keyword evidence="1" id="KW-0812">Transmembrane</keyword>
<sequence>MSNKQSHYLQFDFILLFMLFAGVSLLAIYNAQQLEQYAGKNFVVLQIFWFAVGAGIVALIQLFDLEQLYKISLFCIYFWGFAIGRSPCESGKHCADN</sequence>
<organism evidence="2 3">
    <name type="scientific">Tigheibacillus halophilus</name>
    <dbReference type="NCBI Taxonomy" id="361280"/>
    <lineage>
        <taxon>Bacteria</taxon>
        <taxon>Bacillati</taxon>
        <taxon>Bacillota</taxon>
        <taxon>Bacilli</taxon>
        <taxon>Bacillales</taxon>
        <taxon>Bacillaceae</taxon>
        <taxon>Tigheibacillus</taxon>
    </lineage>
</organism>
<gene>
    <name evidence="2" type="ORF">RWE15_14900</name>
</gene>
<accession>A0ABU5C8C4</accession>
<name>A0ABU5C8C4_9BACI</name>
<feature type="transmembrane region" description="Helical" evidence="1">
    <location>
        <begin position="12"/>
        <end position="31"/>
    </location>
</feature>
<proteinExistence type="predicted"/>
<feature type="transmembrane region" description="Helical" evidence="1">
    <location>
        <begin position="43"/>
        <end position="63"/>
    </location>
</feature>
<protein>
    <submittedName>
        <fullName evidence="2">Uncharacterized protein</fullName>
    </submittedName>
</protein>
<evidence type="ECO:0000256" key="1">
    <source>
        <dbReference type="SAM" id="Phobius"/>
    </source>
</evidence>
<evidence type="ECO:0000313" key="2">
    <source>
        <dbReference type="EMBL" id="MDY0395479.1"/>
    </source>
</evidence>
<dbReference type="EMBL" id="JAWDIP010000003">
    <property type="protein sequence ID" value="MDY0395479.1"/>
    <property type="molecule type" value="Genomic_DNA"/>
</dbReference>